<dbReference type="SMART" id="SM00320">
    <property type="entry name" value="WD40"/>
    <property type="match status" value="2"/>
</dbReference>
<keyword evidence="2" id="KW-0677">Repeat</keyword>
<name>K8F5I7_9CHLO</name>
<dbReference type="PROSITE" id="PS50082">
    <property type="entry name" value="WD_REPEATS_2"/>
    <property type="match status" value="1"/>
</dbReference>
<dbReference type="KEGG" id="bpg:Bathy15g01260"/>
<reference evidence="4 5" key="1">
    <citation type="submission" date="2011-10" db="EMBL/GenBank/DDBJ databases">
        <authorList>
            <person name="Genoscope - CEA"/>
        </authorList>
    </citation>
    <scope>NUCLEOTIDE SEQUENCE [LARGE SCALE GENOMIC DNA]</scope>
    <source>
        <strain evidence="4 5">RCC 1105</strain>
    </source>
</reference>
<dbReference type="PROSITE" id="PS00678">
    <property type="entry name" value="WD_REPEATS_1"/>
    <property type="match status" value="1"/>
</dbReference>
<gene>
    <name evidence="4" type="ordered locus">Bathy15g01260</name>
</gene>
<dbReference type="Proteomes" id="UP000198341">
    <property type="component" value="Chromosome 15"/>
</dbReference>
<keyword evidence="5" id="KW-1185">Reference proteome</keyword>
<dbReference type="AlphaFoldDB" id="K8F5I7"/>
<feature type="repeat" description="WD" evidence="3">
    <location>
        <begin position="1"/>
        <end position="38"/>
    </location>
</feature>
<evidence type="ECO:0000313" key="5">
    <source>
        <dbReference type="Proteomes" id="UP000198341"/>
    </source>
</evidence>
<dbReference type="STRING" id="41875.K8F5I7"/>
<protein>
    <submittedName>
        <fullName evidence="4">Uncharacterized protein</fullName>
    </submittedName>
</protein>
<evidence type="ECO:0000256" key="3">
    <source>
        <dbReference type="PROSITE-ProRule" id="PRU00221"/>
    </source>
</evidence>
<dbReference type="Gene3D" id="2.130.10.10">
    <property type="entry name" value="YVTN repeat-like/Quinoprotein amine dehydrogenase"/>
    <property type="match status" value="1"/>
</dbReference>
<organism evidence="4 5">
    <name type="scientific">Bathycoccus prasinos</name>
    <dbReference type="NCBI Taxonomy" id="41875"/>
    <lineage>
        <taxon>Eukaryota</taxon>
        <taxon>Viridiplantae</taxon>
        <taxon>Chlorophyta</taxon>
        <taxon>Mamiellophyceae</taxon>
        <taxon>Mamiellales</taxon>
        <taxon>Bathycoccaceae</taxon>
        <taxon>Bathycoccus</taxon>
    </lineage>
</organism>
<keyword evidence="1 3" id="KW-0853">WD repeat</keyword>
<proteinExistence type="predicted"/>
<evidence type="ECO:0000256" key="2">
    <source>
        <dbReference type="ARBA" id="ARBA00022737"/>
    </source>
</evidence>
<dbReference type="GeneID" id="19011520"/>
<dbReference type="InterPro" id="IPR036322">
    <property type="entry name" value="WD40_repeat_dom_sf"/>
</dbReference>
<dbReference type="InterPro" id="IPR015943">
    <property type="entry name" value="WD40/YVTN_repeat-like_dom_sf"/>
</dbReference>
<dbReference type="OrthoDB" id="10251381at2759"/>
<dbReference type="SUPFAM" id="SSF50978">
    <property type="entry name" value="WD40 repeat-like"/>
    <property type="match status" value="1"/>
</dbReference>
<dbReference type="InterPro" id="IPR001680">
    <property type="entry name" value="WD40_rpt"/>
</dbReference>
<accession>K8F5I7</accession>
<evidence type="ECO:0000313" key="4">
    <source>
        <dbReference type="EMBL" id="CCO20085.1"/>
    </source>
</evidence>
<dbReference type="eggNOG" id="KOG0313">
    <property type="taxonomic scope" value="Eukaryota"/>
</dbReference>
<sequence length="81" mass="9190">MFISSLSWSPSNEHHLLSCAFDGEVKLWDTRGNVPVHSVKAHEDKCFAVDFFGPDTFCTGGNDGKLKFYTLPKYKMDDEED</sequence>
<dbReference type="Pfam" id="PF00400">
    <property type="entry name" value="WD40"/>
    <property type="match status" value="2"/>
</dbReference>
<dbReference type="EMBL" id="FO082264">
    <property type="protein sequence ID" value="CCO20085.1"/>
    <property type="molecule type" value="Genomic_DNA"/>
</dbReference>
<dbReference type="RefSeq" id="XP_007508999.1">
    <property type="nucleotide sequence ID" value="XM_007508937.1"/>
</dbReference>
<dbReference type="InterPro" id="IPR019775">
    <property type="entry name" value="WD40_repeat_CS"/>
</dbReference>
<evidence type="ECO:0000256" key="1">
    <source>
        <dbReference type="ARBA" id="ARBA00022574"/>
    </source>
</evidence>